<feature type="transmembrane region" description="Helical" evidence="8">
    <location>
        <begin position="7"/>
        <end position="37"/>
    </location>
</feature>
<feature type="transmembrane region" description="Helical" evidence="8">
    <location>
        <begin position="248"/>
        <end position="277"/>
    </location>
</feature>
<dbReference type="RefSeq" id="WP_136357458.1">
    <property type="nucleotide sequence ID" value="NZ_SSNY01000006.1"/>
</dbReference>
<accession>A0ABY2Q682</accession>
<feature type="transmembrane region" description="Helical" evidence="8">
    <location>
        <begin position="324"/>
        <end position="345"/>
    </location>
</feature>
<evidence type="ECO:0000313" key="11">
    <source>
        <dbReference type="Proteomes" id="UP000306441"/>
    </source>
</evidence>
<proteinExistence type="predicted"/>
<keyword evidence="11" id="KW-1185">Reference proteome</keyword>
<dbReference type="PANTHER" id="PTHR33362:SF5">
    <property type="entry name" value="C4-DICARBOXYLATE TRAP TRANSPORTER LARGE PERMEASE PROTEIN DCTM"/>
    <property type="match status" value="1"/>
</dbReference>
<evidence type="ECO:0000256" key="4">
    <source>
        <dbReference type="ARBA" id="ARBA00022692"/>
    </source>
</evidence>
<gene>
    <name evidence="10" type="ORF">E6C48_11970</name>
</gene>
<name>A0ABY2Q682_9HYPH</name>
<feature type="transmembrane region" description="Helical" evidence="8">
    <location>
        <begin position="179"/>
        <end position="201"/>
    </location>
</feature>
<keyword evidence="7" id="KW-0813">Transport</keyword>
<feature type="transmembrane region" description="Helical" evidence="8">
    <location>
        <begin position="357"/>
        <end position="374"/>
    </location>
</feature>
<feature type="transmembrane region" description="Helical" evidence="8">
    <location>
        <begin position="381"/>
        <end position="402"/>
    </location>
</feature>
<feature type="transmembrane region" description="Helical" evidence="8">
    <location>
        <begin position="102"/>
        <end position="125"/>
    </location>
</feature>
<comment type="subcellular location">
    <subcellularLocation>
        <location evidence="1 7">Cell inner membrane</location>
        <topology evidence="1 7">Multi-pass membrane protein</topology>
    </subcellularLocation>
</comment>
<dbReference type="InterPro" id="IPR010656">
    <property type="entry name" value="DctM"/>
</dbReference>
<keyword evidence="4 8" id="KW-0812">Transmembrane</keyword>
<evidence type="ECO:0000313" key="10">
    <source>
        <dbReference type="EMBL" id="THF57031.1"/>
    </source>
</evidence>
<feature type="transmembrane region" description="Helical" evidence="8">
    <location>
        <begin position="283"/>
        <end position="303"/>
    </location>
</feature>
<evidence type="ECO:0000259" key="9">
    <source>
        <dbReference type="Pfam" id="PF06808"/>
    </source>
</evidence>
<dbReference type="InterPro" id="IPR004681">
    <property type="entry name" value="TRAP_DctM"/>
</dbReference>
<keyword evidence="3 7" id="KW-0997">Cell inner membrane</keyword>
<evidence type="ECO:0000256" key="2">
    <source>
        <dbReference type="ARBA" id="ARBA00022475"/>
    </source>
</evidence>
<dbReference type="PIRSF" id="PIRSF006066">
    <property type="entry name" value="HI0050"/>
    <property type="match status" value="1"/>
</dbReference>
<protein>
    <submittedName>
        <fullName evidence="10">TRAP transporter large permease</fullName>
    </submittedName>
</protein>
<dbReference type="EMBL" id="SSNY01000006">
    <property type="protein sequence ID" value="THF57031.1"/>
    <property type="molecule type" value="Genomic_DNA"/>
</dbReference>
<feature type="transmembrane region" description="Helical" evidence="8">
    <location>
        <begin position="455"/>
        <end position="476"/>
    </location>
</feature>
<keyword evidence="2" id="KW-1003">Cell membrane</keyword>
<evidence type="ECO:0000256" key="6">
    <source>
        <dbReference type="ARBA" id="ARBA00023136"/>
    </source>
</evidence>
<dbReference type="Pfam" id="PF06808">
    <property type="entry name" value="DctM"/>
    <property type="match status" value="1"/>
</dbReference>
<evidence type="ECO:0000256" key="1">
    <source>
        <dbReference type="ARBA" id="ARBA00004429"/>
    </source>
</evidence>
<evidence type="ECO:0000256" key="7">
    <source>
        <dbReference type="RuleBase" id="RU369079"/>
    </source>
</evidence>
<organism evidence="10 11">
    <name type="scientific">Ollibium composti</name>
    <dbReference type="NCBI Taxonomy" id="2675109"/>
    <lineage>
        <taxon>Bacteria</taxon>
        <taxon>Pseudomonadati</taxon>
        <taxon>Pseudomonadota</taxon>
        <taxon>Alphaproteobacteria</taxon>
        <taxon>Hyphomicrobiales</taxon>
        <taxon>Phyllobacteriaceae</taxon>
        <taxon>Ollibium</taxon>
    </lineage>
</organism>
<feature type="domain" description="TRAP C4-dicarboxylate transport system permease DctM subunit" evidence="9">
    <location>
        <begin position="11"/>
        <end position="471"/>
    </location>
</feature>
<sequence>MSGFSIALIGFGAMLVLIAIRMPIALAMLVVGSAGYAYLNGMHALIYYLRVNAYSQFASYTLSVIPLFILMGALAEGSGMASTLFRAAERRLGRVRGGMPMAVIAACTGFGAICGSSVATAATFGRAALPELRRAKVDPGFGTGTIAAGGTLGILIPPSVILVIYAITAEQNIAKLFQAALIPGLMAATFYCIAIAIIVRRKPELAPPLEITPPQATPRPVWARPLGAIAVIAAIGLWSVGYANTVGALLLGIVGLVFLLLDFAIIPAAAVAIIVVGGIYGEVFTPTEGAAVGAATMLAIGVAQGSLDWKRIKVAFLQTAETTGMIFLILLGAEVFGAFLALTQMPMGLAEMIGDSGLSPYAVVWGMLVAYIVLGAVMDELAMILLTLPVFMPIVLTLDFGMTSEDVAIWFGILVLVVVAIGLAAPPIGLNVFVVNKVAKDVPIISTYKGVIPFVLADLIRLALLTAFPALSLWLVHVLN</sequence>
<feature type="transmembrane region" description="Helical" evidence="8">
    <location>
        <begin position="408"/>
        <end position="434"/>
    </location>
</feature>
<evidence type="ECO:0000256" key="5">
    <source>
        <dbReference type="ARBA" id="ARBA00022989"/>
    </source>
</evidence>
<comment type="caution">
    <text evidence="10">The sequence shown here is derived from an EMBL/GenBank/DDBJ whole genome shotgun (WGS) entry which is preliminary data.</text>
</comment>
<dbReference type="PANTHER" id="PTHR33362">
    <property type="entry name" value="SIALIC ACID TRAP TRANSPORTER PERMEASE PROTEIN SIAT-RELATED"/>
    <property type="match status" value="1"/>
</dbReference>
<keyword evidence="6 8" id="KW-0472">Membrane</keyword>
<feature type="transmembrane region" description="Helical" evidence="8">
    <location>
        <begin position="145"/>
        <end position="167"/>
    </location>
</feature>
<reference evidence="10 11" key="1">
    <citation type="submission" date="2019-04" db="EMBL/GenBank/DDBJ databases">
        <title>Mesorhizobium composti sp. nov., isolated from compost.</title>
        <authorList>
            <person name="Lin S.-Y."/>
            <person name="Hameed A."/>
            <person name="Hsieh Y.-T."/>
            <person name="Young C.-C."/>
        </authorList>
    </citation>
    <scope>NUCLEOTIDE SEQUENCE [LARGE SCALE GENOMIC DNA]</scope>
    <source>
        <strain evidence="10 11">CC-YTH430</strain>
    </source>
</reference>
<feature type="transmembrane region" description="Helical" evidence="8">
    <location>
        <begin position="221"/>
        <end position="241"/>
    </location>
</feature>
<evidence type="ECO:0000256" key="3">
    <source>
        <dbReference type="ARBA" id="ARBA00022519"/>
    </source>
</evidence>
<evidence type="ECO:0000256" key="8">
    <source>
        <dbReference type="SAM" id="Phobius"/>
    </source>
</evidence>
<keyword evidence="5 8" id="KW-1133">Transmembrane helix</keyword>
<dbReference type="Proteomes" id="UP000306441">
    <property type="component" value="Unassembled WGS sequence"/>
</dbReference>
<feature type="transmembrane region" description="Helical" evidence="8">
    <location>
        <begin position="57"/>
        <end position="81"/>
    </location>
</feature>
<comment type="function">
    <text evidence="7">Part of the tripartite ATP-independent periplasmic (TRAP) transport system.</text>
</comment>